<feature type="transmembrane region" description="Helical" evidence="5">
    <location>
        <begin position="94"/>
        <end position="118"/>
    </location>
</feature>
<name>A0A3A1P596_9SPHN</name>
<dbReference type="Proteomes" id="UP000265366">
    <property type="component" value="Unassembled WGS sequence"/>
</dbReference>
<dbReference type="GO" id="GO:0016020">
    <property type="term" value="C:membrane"/>
    <property type="evidence" value="ECO:0007669"/>
    <property type="project" value="UniProtKB-SubCell"/>
</dbReference>
<dbReference type="EMBL" id="QXFM01000074">
    <property type="protein sequence ID" value="RIV87402.1"/>
    <property type="molecule type" value="Genomic_DNA"/>
</dbReference>
<proteinExistence type="predicted"/>
<evidence type="ECO:0000256" key="5">
    <source>
        <dbReference type="SAM" id="Phobius"/>
    </source>
</evidence>
<gene>
    <name evidence="7" type="ORF">D2V17_08390</name>
</gene>
<evidence type="ECO:0000256" key="3">
    <source>
        <dbReference type="ARBA" id="ARBA00022989"/>
    </source>
</evidence>
<keyword evidence="8" id="KW-1185">Reference proteome</keyword>
<accession>A0A3A1P596</accession>
<evidence type="ECO:0000313" key="7">
    <source>
        <dbReference type="EMBL" id="RIV87402.1"/>
    </source>
</evidence>
<comment type="caution">
    <text evidence="7">The sequence shown here is derived from an EMBL/GenBank/DDBJ whole genome shotgun (WGS) entry which is preliminary data.</text>
</comment>
<keyword evidence="3 5" id="KW-1133">Transmembrane helix</keyword>
<dbReference type="Pfam" id="PF04893">
    <property type="entry name" value="Yip1"/>
    <property type="match status" value="1"/>
</dbReference>
<dbReference type="InterPro" id="IPR006977">
    <property type="entry name" value="Yip1_dom"/>
</dbReference>
<evidence type="ECO:0000313" key="8">
    <source>
        <dbReference type="Proteomes" id="UP000265366"/>
    </source>
</evidence>
<reference evidence="7 8" key="1">
    <citation type="submission" date="2018-08" db="EMBL/GenBank/DDBJ databases">
        <title>Erythrobacter zhengii sp.nov., a bacterium isolated from deep-sea sediment.</title>
        <authorList>
            <person name="Fang C."/>
            <person name="Wu Y.-H."/>
            <person name="Sun C."/>
            <person name="Wang H."/>
            <person name="Cheng H."/>
            <person name="Meng F.-X."/>
            <person name="Wang C.-S."/>
            <person name="Xu X.-W."/>
        </authorList>
    </citation>
    <scope>NUCLEOTIDE SEQUENCE [LARGE SCALE GENOMIC DNA]</scope>
    <source>
        <strain evidence="7 8">CCTCC AB 2015396</strain>
    </source>
</reference>
<feature type="domain" description="Yip1" evidence="6">
    <location>
        <begin position="68"/>
        <end position="237"/>
    </location>
</feature>
<keyword evidence="4 5" id="KW-0472">Membrane</keyword>
<comment type="subcellular location">
    <subcellularLocation>
        <location evidence="1">Membrane</location>
        <topology evidence="1">Multi-pass membrane protein</topology>
    </subcellularLocation>
</comment>
<dbReference type="OrthoDB" id="7423401at2"/>
<feature type="transmembrane region" description="Helical" evidence="5">
    <location>
        <begin position="223"/>
        <end position="254"/>
    </location>
</feature>
<protein>
    <submittedName>
        <fullName evidence="7">DUF1282 domain-containing protein</fullName>
    </submittedName>
</protein>
<organism evidence="7 8">
    <name type="scientific">Aurantiacibacter xanthus</name>
    <dbReference type="NCBI Taxonomy" id="1784712"/>
    <lineage>
        <taxon>Bacteria</taxon>
        <taxon>Pseudomonadati</taxon>
        <taxon>Pseudomonadota</taxon>
        <taxon>Alphaproteobacteria</taxon>
        <taxon>Sphingomonadales</taxon>
        <taxon>Erythrobacteraceae</taxon>
        <taxon>Aurantiacibacter</taxon>
    </lineage>
</organism>
<feature type="transmembrane region" description="Helical" evidence="5">
    <location>
        <begin position="130"/>
        <end position="154"/>
    </location>
</feature>
<sequence length="298" mass="31199">MAWAGECAERGRADQGLSARAWGKSPIILLQPKIHVQLGQHQVSLGDEYMNDTPVQSGSSPLVARARAILTAPAAEWQTIAGESDSPREVFLRYVVPLAAIGPVAAFIGGQVFGYGALGFTYRPSLMTGIATMVTGYVMALAGVWLVAFVANFLSPKFGGKDDYPAAFRLVAYAMTANMVGGIVGLVPALGIIGLLFAIYSLYLFYKGAVPVMGVATDKVPVYTLVTVIAAFIIMLIAGAISTAITAPSMIAAADAQDRMSMDMGGLGSMHTSADGTTMTITGPDGEKVNIQVEKPND</sequence>
<keyword evidence="2 5" id="KW-0812">Transmembrane</keyword>
<evidence type="ECO:0000256" key="2">
    <source>
        <dbReference type="ARBA" id="ARBA00022692"/>
    </source>
</evidence>
<evidence type="ECO:0000259" key="6">
    <source>
        <dbReference type="Pfam" id="PF04893"/>
    </source>
</evidence>
<evidence type="ECO:0000256" key="1">
    <source>
        <dbReference type="ARBA" id="ARBA00004141"/>
    </source>
</evidence>
<evidence type="ECO:0000256" key="4">
    <source>
        <dbReference type="ARBA" id="ARBA00023136"/>
    </source>
</evidence>
<dbReference type="AlphaFoldDB" id="A0A3A1P596"/>
<feature type="transmembrane region" description="Helical" evidence="5">
    <location>
        <begin position="175"/>
        <end position="203"/>
    </location>
</feature>